<keyword evidence="2" id="KW-0472">Membrane</keyword>
<evidence type="ECO:0000313" key="3">
    <source>
        <dbReference type="EMBL" id="KLO14243.1"/>
    </source>
</evidence>
<accession>A0A0H2RXM8</accession>
<feature type="transmembrane region" description="Helical" evidence="2">
    <location>
        <begin position="298"/>
        <end position="328"/>
    </location>
</feature>
<dbReference type="AlphaFoldDB" id="A0A0H2RXM8"/>
<keyword evidence="2" id="KW-1133">Transmembrane helix</keyword>
<evidence type="ECO:0000256" key="1">
    <source>
        <dbReference type="SAM" id="MobiDB-lite"/>
    </source>
</evidence>
<dbReference type="InParanoid" id="A0A0H2RXM8"/>
<evidence type="ECO:0000256" key="2">
    <source>
        <dbReference type="SAM" id="Phobius"/>
    </source>
</evidence>
<proteinExistence type="predicted"/>
<dbReference type="OrthoDB" id="2576477at2759"/>
<feature type="transmembrane region" description="Helical" evidence="2">
    <location>
        <begin position="210"/>
        <end position="228"/>
    </location>
</feature>
<feature type="compositionally biased region" description="Pro residues" evidence="1">
    <location>
        <begin position="48"/>
        <end position="61"/>
    </location>
</feature>
<protein>
    <submittedName>
        <fullName evidence="3">Uncharacterized protein</fullName>
    </submittedName>
</protein>
<keyword evidence="4" id="KW-1185">Reference proteome</keyword>
<feature type="region of interest" description="Disordered" evidence="1">
    <location>
        <begin position="1"/>
        <end position="74"/>
    </location>
</feature>
<feature type="transmembrane region" description="Helical" evidence="2">
    <location>
        <begin position="180"/>
        <end position="204"/>
    </location>
</feature>
<organism evidence="3 4">
    <name type="scientific">Schizopora paradoxa</name>
    <dbReference type="NCBI Taxonomy" id="27342"/>
    <lineage>
        <taxon>Eukaryota</taxon>
        <taxon>Fungi</taxon>
        <taxon>Dikarya</taxon>
        <taxon>Basidiomycota</taxon>
        <taxon>Agaricomycotina</taxon>
        <taxon>Agaricomycetes</taxon>
        <taxon>Hymenochaetales</taxon>
        <taxon>Schizoporaceae</taxon>
        <taxon>Schizopora</taxon>
    </lineage>
</organism>
<dbReference type="EMBL" id="KQ085946">
    <property type="protein sequence ID" value="KLO14243.1"/>
    <property type="molecule type" value="Genomic_DNA"/>
</dbReference>
<feature type="region of interest" description="Disordered" evidence="1">
    <location>
        <begin position="93"/>
        <end position="117"/>
    </location>
</feature>
<reference evidence="3 4" key="1">
    <citation type="submission" date="2015-04" db="EMBL/GenBank/DDBJ databases">
        <title>Complete genome sequence of Schizopora paradoxa KUC8140, a cosmopolitan wood degrader in East Asia.</title>
        <authorList>
            <consortium name="DOE Joint Genome Institute"/>
            <person name="Min B."/>
            <person name="Park H."/>
            <person name="Jang Y."/>
            <person name="Kim J.-J."/>
            <person name="Kim K.H."/>
            <person name="Pangilinan J."/>
            <person name="Lipzen A."/>
            <person name="Riley R."/>
            <person name="Grigoriev I.V."/>
            <person name="Spatafora J.W."/>
            <person name="Choi I.-G."/>
        </authorList>
    </citation>
    <scope>NUCLEOTIDE SEQUENCE [LARGE SCALE GENOMIC DNA]</scope>
    <source>
        <strain evidence="3 4">KUC8140</strain>
    </source>
</reference>
<evidence type="ECO:0000313" key="4">
    <source>
        <dbReference type="Proteomes" id="UP000053477"/>
    </source>
</evidence>
<keyword evidence="2" id="KW-0812">Transmembrane</keyword>
<dbReference type="Proteomes" id="UP000053477">
    <property type="component" value="Unassembled WGS sequence"/>
</dbReference>
<name>A0A0H2RXM8_9AGAM</name>
<gene>
    <name evidence="3" type="ORF">SCHPADRAFT_826688</name>
</gene>
<sequence length="357" mass="39433">MNDTSSPSNGTDHELLSPLDAGSQSIIFPKPPSQVHDDAEESQASVPNAPPLADPPPPYPTPSRDRRLRAGTTRSARRLAQLSGDAISVASVADTDTLSPNEDGVETTPLLSPHRRPRTVSHSTILSTQSMAHTVMSIFQADDDDTDPLRIGDENESTNANAALSRGWRRYFRPMRKSSYYWPIVHLLFINFPYALLAFVYLFVGTLTGTALLIALPIGVVLCWFNLWGARAFARGEIFLQCRFHGPLAIQPPDPPNPIFARRRINVSSLESGLQTEPQTFLKNTYDMFMDQTSYQAIFYFLVIKPSVTLFLTVVLLVVVPVAFALILPAPAVLRAVKRVGNWQANLAIEGLSRPRL</sequence>
<feature type="compositionally biased region" description="Polar residues" evidence="1">
    <location>
        <begin position="1"/>
        <end position="10"/>
    </location>
</feature>